<name>B4FRU1_MAIZE</name>
<accession>B4FRU1</accession>
<reference evidence="2" key="1">
    <citation type="journal article" date="2009" name="PLoS Genet.">
        <title>Sequencing, mapping, and analysis of 27,455 maize full-length cDNAs.</title>
        <authorList>
            <person name="Soderlund C."/>
            <person name="Descour A."/>
            <person name="Kudrna D."/>
            <person name="Bomhoff M."/>
            <person name="Boyd L."/>
            <person name="Currie J."/>
            <person name="Angelova A."/>
            <person name="Collura K."/>
            <person name="Wissotski M."/>
            <person name="Ashley E."/>
            <person name="Morrow D."/>
            <person name="Fernandes J."/>
            <person name="Walbot V."/>
            <person name="Yu Y."/>
        </authorList>
    </citation>
    <scope>NUCLEOTIDE SEQUENCE</scope>
    <source>
        <strain evidence="2">B73</strain>
    </source>
</reference>
<organism evidence="2">
    <name type="scientific">Zea mays</name>
    <name type="common">Maize</name>
    <dbReference type="NCBI Taxonomy" id="4577"/>
    <lineage>
        <taxon>Eukaryota</taxon>
        <taxon>Viridiplantae</taxon>
        <taxon>Streptophyta</taxon>
        <taxon>Embryophyta</taxon>
        <taxon>Tracheophyta</taxon>
        <taxon>Spermatophyta</taxon>
        <taxon>Magnoliopsida</taxon>
        <taxon>Liliopsida</taxon>
        <taxon>Poales</taxon>
        <taxon>Poaceae</taxon>
        <taxon>PACMAD clade</taxon>
        <taxon>Panicoideae</taxon>
        <taxon>Andropogonodae</taxon>
        <taxon>Andropogoneae</taxon>
        <taxon>Tripsacinae</taxon>
        <taxon>Zea</taxon>
    </lineage>
</organism>
<evidence type="ECO:0000256" key="1">
    <source>
        <dbReference type="SAM" id="SignalP"/>
    </source>
</evidence>
<evidence type="ECO:0000313" key="2">
    <source>
        <dbReference type="EMBL" id="ACF84834.1"/>
    </source>
</evidence>
<keyword evidence="1" id="KW-0732">Signal</keyword>
<sequence>MASVFLSSPLLLCCSPQLEFLSVRASCQTRFPVSWFELAPSVSMAAQSPLPIPAVVDASPCSTFFLVVAVPQLSSAQAVPMARAQPALHFSSAARSSPSSPCAFLSRADLSPSRRFSLLLRAIATVGPIVPCAPTFLCAPLGARQPLLAYHRIPNVVDLA</sequence>
<proteinExistence type="evidence at transcript level"/>
<evidence type="ECO:0008006" key="3">
    <source>
        <dbReference type="Google" id="ProtNLM"/>
    </source>
</evidence>
<feature type="signal peptide" evidence="1">
    <location>
        <begin position="1"/>
        <end position="20"/>
    </location>
</feature>
<dbReference type="GeneID" id="100272938"/>
<dbReference type="HOGENOM" id="CLU_1654729_0_0_1"/>
<dbReference type="RefSeq" id="NP_001140862.1">
    <property type="nucleotide sequence ID" value="NM_001147390.1"/>
</dbReference>
<dbReference type="EMBL" id="BT039829">
    <property type="protein sequence ID" value="ACF84834.1"/>
    <property type="molecule type" value="mRNA"/>
</dbReference>
<dbReference type="KEGG" id="zma:100272938"/>
<dbReference type="AlphaFoldDB" id="B4FRU1"/>
<feature type="chain" id="PRO_5009948236" description="Secreted protein" evidence="1">
    <location>
        <begin position="21"/>
        <end position="160"/>
    </location>
</feature>
<protein>
    <recommendedName>
        <fullName evidence="3">Secreted protein</fullName>
    </recommendedName>
</protein>